<keyword evidence="4" id="KW-1185">Reference proteome</keyword>
<dbReference type="SUPFAM" id="SSF52047">
    <property type="entry name" value="RNI-like"/>
    <property type="match status" value="1"/>
</dbReference>
<accession>A0AAE1IX82</accession>
<evidence type="ECO:0000256" key="1">
    <source>
        <dbReference type="ARBA" id="ARBA00022821"/>
    </source>
</evidence>
<protein>
    <recommendedName>
        <fullName evidence="2">Disease resistance protein RPS4B/Roq1-like leucine-rich repeats domain-containing protein</fullName>
    </recommendedName>
</protein>
<evidence type="ECO:0000313" key="4">
    <source>
        <dbReference type="Proteomes" id="UP001293593"/>
    </source>
</evidence>
<comment type="caution">
    <text evidence="3">The sequence shown here is derived from an EMBL/GenBank/DDBJ whole genome shotgun (WGS) entry which is preliminary data.</text>
</comment>
<sequence>MQPRARKSLMKLMQESQPSISCTNLEYLTLGNSGLLDEDVDLILKCFQNVNHLDLSGNDFVSLPECIKECANLSELAIVGCKRLRHIPELPSRLLYIFAENCTSLSTESSGRLWSQINHAKEVSRVGIIMPATSFPDWFDYCSKGGTLSLRVRGKNFPHVFVAFETAKAKTRKSLFFQVFMRINGRNMSWLESDVPYEPDESRQGRVHSFMGKQGHVFLFDFRQNFFEEELEGLNKFLELDWNDVDIQVMCNSPDMSIINSGICVDKQQTDMKNIGFVPPRVFSLNSSRTSLKRKAIASPLNESANKLLRNFMAADKGKLKRGTK</sequence>
<dbReference type="EMBL" id="JAWXYG010000011">
    <property type="protein sequence ID" value="KAK4259590.1"/>
    <property type="molecule type" value="Genomic_DNA"/>
</dbReference>
<reference evidence="3" key="1">
    <citation type="submission" date="2023-10" db="EMBL/GenBank/DDBJ databases">
        <title>Chromosome-level genome of the transformable northern wattle, Acacia crassicarpa.</title>
        <authorList>
            <person name="Massaro I."/>
            <person name="Sinha N.R."/>
            <person name="Poethig S."/>
            <person name="Leichty A.R."/>
        </authorList>
    </citation>
    <scope>NUCLEOTIDE SEQUENCE</scope>
    <source>
        <strain evidence="3">Acra3RX</strain>
        <tissue evidence="3">Leaf</tissue>
    </source>
</reference>
<dbReference type="Pfam" id="PF23286">
    <property type="entry name" value="LRR_13"/>
    <property type="match status" value="1"/>
</dbReference>
<dbReference type="InterPro" id="IPR058546">
    <property type="entry name" value="RPS4B/Roq1-like_LRR"/>
</dbReference>
<dbReference type="Proteomes" id="UP001293593">
    <property type="component" value="Unassembled WGS sequence"/>
</dbReference>
<dbReference type="Gene3D" id="3.80.10.10">
    <property type="entry name" value="Ribonuclease Inhibitor"/>
    <property type="match status" value="1"/>
</dbReference>
<evidence type="ECO:0000313" key="3">
    <source>
        <dbReference type="EMBL" id="KAK4259590.1"/>
    </source>
</evidence>
<gene>
    <name evidence="3" type="ORF">QN277_005906</name>
</gene>
<keyword evidence="1" id="KW-0611">Plant defense</keyword>
<proteinExistence type="predicted"/>
<dbReference type="InterPro" id="IPR032675">
    <property type="entry name" value="LRR_dom_sf"/>
</dbReference>
<feature type="domain" description="Disease resistance protein RPS4B/Roq1-like leucine-rich repeats" evidence="2">
    <location>
        <begin position="6"/>
        <end position="105"/>
    </location>
</feature>
<dbReference type="AlphaFoldDB" id="A0AAE1IX82"/>
<evidence type="ECO:0000259" key="2">
    <source>
        <dbReference type="Pfam" id="PF23286"/>
    </source>
</evidence>
<organism evidence="3 4">
    <name type="scientific">Acacia crassicarpa</name>
    <name type="common">northern wattle</name>
    <dbReference type="NCBI Taxonomy" id="499986"/>
    <lineage>
        <taxon>Eukaryota</taxon>
        <taxon>Viridiplantae</taxon>
        <taxon>Streptophyta</taxon>
        <taxon>Embryophyta</taxon>
        <taxon>Tracheophyta</taxon>
        <taxon>Spermatophyta</taxon>
        <taxon>Magnoliopsida</taxon>
        <taxon>eudicotyledons</taxon>
        <taxon>Gunneridae</taxon>
        <taxon>Pentapetalae</taxon>
        <taxon>rosids</taxon>
        <taxon>fabids</taxon>
        <taxon>Fabales</taxon>
        <taxon>Fabaceae</taxon>
        <taxon>Caesalpinioideae</taxon>
        <taxon>mimosoid clade</taxon>
        <taxon>Acacieae</taxon>
        <taxon>Acacia</taxon>
    </lineage>
</organism>
<name>A0AAE1IX82_9FABA</name>